<evidence type="ECO:0000313" key="5">
    <source>
        <dbReference type="EMBL" id="WPB87753.1"/>
    </source>
</evidence>
<name>A0ABZ0PPU6_9PROT</name>
<dbReference type="RefSeq" id="WP_318651705.1">
    <property type="nucleotide sequence ID" value="NZ_CP137853.1"/>
</dbReference>
<geneLocation type="plasmid" evidence="5 6">
    <name>p17</name>
</geneLocation>
<dbReference type="Pfam" id="PF03389">
    <property type="entry name" value="MobA_MobL"/>
    <property type="match status" value="1"/>
</dbReference>
<accession>A0ABZ0PPU6</accession>
<feature type="compositionally biased region" description="Low complexity" evidence="3">
    <location>
        <begin position="560"/>
        <end position="573"/>
    </location>
</feature>
<feature type="compositionally biased region" description="Low complexity" evidence="3">
    <location>
        <begin position="525"/>
        <end position="537"/>
    </location>
</feature>
<keyword evidence="6" id="KW-1185">Reference proteome</keyword>
<feature type="region of interest" description="Disordered" evidence="3">
    <location>
        <begin position="455"/>
        <end position="639"/>
    </location>
</feature>
<organism evidence="5 6">
    <name type="scientific">Sediminicoccus rosea</name>
    <dbReference type="NCBI Taxonomy" id="1225128"/>
    <lineage>
        <taxon>Bacteria</taxon>
        <taxon>Pseudomonadati</taxon>
        <taxon>Pseudomonadota</taxon>
        <taxon>Alphaproteobacteria</taxon>
        <taxon>Acetobacterales</taxon>
        <taxon>Roseomonadaceae</taxon>
        <taxon>Sediminicoccus</taxon>
    </lineage>
</organism>
<feature type="domain" description="MobA/MobL protein" evidence="4">
    <location>
        <begin position="49"/>
        <end position="202"/>
    </location>
</feature>
<feature type="compositionally biased region" description="Basic and acidic residues" evidence="3">
    <location>
        <begin position="455"/>
        <end position="468"/>
    </location>
</feature>
<dbReference type="Proteomes" id="UP001305521">
    <property type="component" value="Plasmid p17"/>
</dbReference>
<evidence type="ECO:0000313" key="6">
    <source>
        <dbReference type="Proteomes" id="UP001305521"/>
    </source>
</evidence>
<feature type="compositionally biased region" description="Pro residues" evidence="3">
    <location>
        <begin position="484"/>
        <end position="499"/>
    </location>
</feature>
<evidence type="ECO:0000259" key="4">
    <source>
        <dbReference type="Pfam" id="PF03389"/>
    </source>
</evidence>
<proteinExistence type="inferred from homology"/>
<dbReference type="EMBL" id="CP137853">
    <property type="protein sequence ID" value="WPB87753.1"/>
    <property type="molecule type" value="Genomic_DNA"/>
</dbReference>
<evidence type="ECO:0000256" key="1">
    <source>
        <dbReference type="ARBA" id="ARBA00010873"/>
    </source>
</evidence>
<feature type="compositionally biased region" description="Basic and acidic residues" evidence="3">
    <location>
        <begin position="612"/>
        <end position="639"/>
    </location>
</feature>
<keyword evidence="5" id="KW-0614">Plasmid</keyword>
<protein>
    <submittedName>
        <fullName evidence="5">MobA/MobL family protein</fullName>
    </submittedName>
</protein>
<gene>
    <name evidence="5" type="ORF">R9Z33_24720</name>
</gene>
<evidence type="ECO:0000256" key="3">
    <source>
        <dbReference type="SAM" id="MobiDB-lite"/>
    </source>
</evidence>
<keyword evidence="2" id="KW-0184">Conjugation</keyword>
<sequence>MAIYSLNVGSIGRSTHAAGTAGAHVRYISRPAAASEVFAHAMPSQPNAARSWMDRAEEGDRKNARVLDRIRLAIPRELTREQRQELVRVFCEDVTGNRVPWLAAIHQDGEDTHNPHAHIVVRDRDLETGKRVLKWSDSPRDRKAAGLPENAVEHIRERWEARANEALARAGHDIRIDRRSLEAQGIDRVPTIHIGPNAAHIETTVQRPESKTVIEKRGGRERVIDYPKIDAGRTRQERHAEIVDLNLERDARSPDFATRARAQLRREEILKDRNLERQLITEARRLTIDERRAREGFRAQEQRAQEEARARRAEVDSRLKATYAEKKATLLAAQAAERSGLKADQARLSQRVLRVLDLTGGTRRRHEEARRAMVKAQAEARRTLVARTRAERAVLQAQIAADLDGRLRALATERQAVEATLAGTRTAAERMADQRRQLRAAERAQAEIRLEAQLREAERLKRGPEDSPKGPQPARQVVGQSHIPPTPEPRPQPQTPPPGGDALRAVAAKTFTPAPSPAPARPREAAPTPVQPQRVPFPSVPPRPSPAALREAPPAPPRPGRTSDPTGTAAPASSPRPTPTPAPTQSAPSLPPRPGRQPEAPRAPDNLPPRPGRGENRETPREAPRPRPRTPDDDRTPGR</sequence>
<reference evidence="5 6" key="1">
    <citation type="submission" date="2023-11" db="EMBL/GenBank/DDBJ databases">
        <title>Arctic aerobic anoxygenic photoheterotroph Sediminicoccus rosea KRV36 adapts its photosynthesis to long days of polar summer.</title>
        <authorList>
            <person name="Tomasch J."/>
            <person name="Kopejtka K."/>
            <person name="Bily T."/>
            <person name="Gardiner A.T."/>
            <person name="Gardian Z."/>
            <person name="Shivaramu S."/>
            <person name="Koblizek M."/>
            <person name="Engelhardt F."/>
            <person name="Kaftan D."/>
        </authorList>
    </citation>
    <scope>NUCLEOTIDE SEQUENCE [LARGE SCALE GENOMIC DNA]</scope>
    <source>
        <strain evidence="5 6">R-30</strain>
        <plasmid evidence="5 6">p17</plasmid>
    </source>
</reference>
<dbReference type="InterPro" id="IPR005053">
    <property type="entry name" value="MobA_MobL"/>
</dbReference>
<evidence type="ECO:0000256" key="2">
    <source>
        <dbReference type="ARBA" id="ARBA00022971"/>
    </source>
</evidence>
<dbReference type="Gene3D" id="3.30.930.30">
    <property type="match status" value="1"/>
</dbReference>
<comment type="similarity">
    <text evidence="1">Belongs to the MobA/MobL family.</text>
</comment>